<dbReference type="CDD" id="cd04699">
    <property type="entry name" value="NUDIX_MutT_Nudt1"/>
    <property type="match status" value="1"/>
</dbReference>
<dbReference type="PROSITE" id="PS51462">
    <property type="entry name" value="NUDIX"/>
    <property type="match status" value="1"/>
</dbReference>
<name>A0A927CY34_9BACI</name>
<dbReference type="InterPro" id="IPR020084">
    <property type="entry name" value="NUDIX_hydrolase_CS"/>
</dbReference>
<comment type="cofactor">
    <cofactor evidence="1">
        <name>Mg(2+)</name>
        <dbReference type="ChEBI" id="CHEBI:18420"/>
    </cofactor>
</comment>
<dbReference type="RefSeq" id="WP_190996988.1">
    <property type="nucleotide sequence ID" value="NZ_JACXSI010000006.1"/>
</dbReference>
<dbReference type="PRINTS" id="PR00502">
    <property type="entry name" value="NUDIXFAMILY"/>
</dbReference>
<dbReference type="PANTHER" id="PTHR43046:SF14">
    <property type="entry name" value="MUTT_NUDIX FAMILY PROTEIN"/>
    <property type="match status" value="1"/>
</dbReference>
<dbReference type="GO" id="GO:0016787">
    <property type="term" value="F:hydrolase activity"/>
    <property type="evidence" value="ECO:0007669"/>
    <property type="project" value="UniProtKB-KW"/>
</dbReference>
<protein>
    <submittedName>
        <fullName evidence="5">NUDIX domain-containing protein</fullName>
    </submittedName>
</protein>
<evidence type="ECO:0000259" key="4">
    <source>
        <dbReference type="PROSITE" id="PS51462"/>
    </source>
</evidence>
<comment type="caution">
    <text evidence="5">The sequence shown here is derived from an EMBL/GenBank/DDBJ whole genome shotgun (WGS) entry which is preliminary data.</text>
</comment>
<keyword evidence="6" id="KW-1185">Reference proteome</keyword>
<dbReference type="EMBL" id="JACXSI010000006">
    <property type="protein sequence ID" value="MBD3107444.1"/>
    <property type="molecule type" value="Genomic_DNA"/>
</dbReference>
<dbReference type="InterPro" id="IPR020476">
    <property type="entry name" value="Nudix_hydrolase"/>
</dbReference>
<accession>A0A927CY34</accession>
<feature type="domain" description="Nudix hydrolase" evidence="4">
    <location>
        <begin position="1"/>
        <end position="129"/>
    </location>
</feature>
<dbReference type="SUPFAM" id="SSF55811">
    <property type="entry name" value="Nudix"/>
    <property type="match status" value="1"/>
</dbReference>
<dbReference type="Gene3D" id="3.90.79.10">
    <property type="entry name" value="Nucleoside Triphosphate Pyrophosphohydrolase"/>
    <property type="match status" value="1"/>
</dbReference>
<dbReference type="PANTHER" id="PTHR43046">
    <property type="entry name" value="GDP-MANNOSE MANNOSYL HYDROLASE"/>
    <property type="match status" value="1"/>
</dbReference>
<evidence type="ECO:0000256" key="3">
    <source>
        <dbReference type="RuleBase" id="RU003476"/>
    </source>
</evidence>
<dbReference type="Proteomes" id="UP000602076">
    <property type="component" value="Unassembled WGS sequence"/>
</dbReference>
<reference evidence="5" key="1">
    <citation type="submission" date="2020-09" db="EMBL/GenBank/DDBJ databases">
        <title>Bacillus faecalis sp. nov., a moderately halophilic bacterium isolated from cow faeces.</title>
        <authorList>
            <person name="Jiang L."/>
            <person name="Lee J."/>
        </authorList>
    </citation>
    <scope>NUCLEOTIDE SEQUENCE</scope>
    <source>
        <strain evidence="5">AGMB 02131</strain>
    </source>
</reference>
<evidence type="ECO:0000313" key="5">
    <source>
        <dbReference type="EMBL" id="MBD3107444.1"/>
    </source>
</evidence>
<organism evidence="5 6">
    <name type="scientific">Peribacillus faecalis</name>
    <dbReference type="NCBI Taxonomy" id="2772559"/>
    <lineage>
        <taxon>Bacteria</taxon>
        <taxon>Bacillati</taxon>
        <taxon>Bacillota</taxon>
        <taxon>Bacilli</taxon>
        <taxon>Bacillales</taxon>
        <taxon>Bacillaceae</taxon>
        <taxon>Peribacillus</taxon>
    </lineage>
</organism>
<proteinExistence type="inferred from homology"/>
<dbReference type="PROSITE" id="PS00893">
    <property type="entry name" value="NUDIX_BOX"/>
    <property type="match status" value="1"/>
</dbReference>
<dbReference type="InterPro" id="IPR015797">
    <property type="entry name" value="NUDIX_hydrolase-like_dom_sf"/>
</dbReference>
<evidence type="ECO:0000256" key="2">
    <source>
        <dbReference type="ARBA" id="ARBA00022801"/>
    </source>
</evidence>
<sequence length="136" mass="15236">MEIVVALKGIVIHEGKILIVQRAGNDDIGAGTWECVGGKLEFGEDLETALHREIQEESGLDVKVGRILYATTFQTSLSRQVVILTYLCTSRGSEVNLSDEHADYLWATQEQLKALLPDFILKDFEESHIFELEELS</sequence>
<gene>
    <name evidence="5" type="ORF">IEO70_03620</name>
</gene>
<evidence type="ECO:0000313" key="6">
    <source>
        <dbReference type="Proteomes" id="UP000602076"/>
    </source>
</evidence>
<dbReference type="Pfam" id="PF00293">
    <property type="entry name" value="NUDIX"/>
    <property type="match status" value="1"/>
</dbReference>
<dbReference type="InterPro" id="IPR000086">
    <property type="entry name" value="NUDIX_hydrolase_dom"/>
</dbReference>
<dbReference type="AlphaFoldDB" id="A0A927CY34"/>
<comment type="similarity">
    <text evidence="3">Belongs to the Nudix hydrolase family.</text>
</comment>
<keyword evidence="2 3" id="KW-0378">Hydrolase</keyword>
<evidence type="ECO:0000256" key="1">
    <source>
        <dbReference type="ARBA" id="ARBA00001946"/>
    </source>
</evidence>